<dbReference type="SUPFAM" id="SSF55073">
    <property type="entry name" value="Nucleotide cyclase"/>
    <property type="match status" value="1"/>
</dbReference>
<dbReference type="eggNOG" id="COG2205">
    <property type="taxonomic scope" value="Bacteria"/>
</dbReference>
<dbReference type="RefSeq" id="WP_011390344.1">
    <property type="nucleotide sequence ID" value="NC_007643.1"/>
</dbReference>
<dbReference type="InterPro" id="IPR050469">
    <property type="entry name" value="Diguanylate_Cyclase"/>
</dbReference>
<dbReference type="GO" id="GO:0052621">
    <property type="term" value="F:diguanylate cyclase activity"/>
    <property type="evidence" value="ECO:0007669"/>
    <property type="project" value="UniProtKB-EC"/>
</dbReference>
<dbReference type="NCBIfam" id="TIGR00254">
    <property type="entry name" value="GGDEF"/>
    <property type="match status" value="1"/>
</dbReference>
<feature type="transmembrane region" description="Helical" evidence="3">
    <location>
        <begin position="174"/>
        <end position="191"/>
    </location>
</feature>
<dbReference type="PhylomeDB" id="Q2RR54"/>
<dbReference type="PANTHER" id="PTHR45138">
    <property type="entry name" value="REGULATORY COMPONENTS OF SENSORY TRANSDUCTION SYSTEM"/>
    <property type="match status" value="1"/>
</dbReference>
<dbReference type="KEGG" id="rru:Rru_A2594"/>
<dbReference type="EnsemblBacteria" id="ABC23391">
    <property type="protein sequence ID" value="ABC23391"/>
    <property type="gene ID" value="Rru_A2594"/>
</dbReference>
<dbReference type="InterPro" id="IPR000160">
    <property type="entry name" value="GGDEF_dom"/>
</dbReference>
<feature type="transmembrane region" description="Helical" evidence="3">
    <location>
        <begin position="355"/>
        <end position="376"/>
    </location>
</feature>
<evidence type="ECO:0000256" key="3">
    <source>
        <dbReference type="SAM" id="Phobius"/>
    </source>
</evidence>
<feature type="signal peptide" evidence="4">
    <location>
        <begin position="1"/>
        <end position="22"/>
    </location>
</feature>
<reference evidence="6 7" key="1">
    <citation type="journal article" date="2011" name="Stand. Genomic Sci.">
        <title>Complete genome sequence of Rhodospirillum rubrum type strain (S1).</title>
        <authorList>
            <person name="Munk A.C."/>
            <person name="Copeland A."/>
            <person name="Lucas S."/>
            <person name="Lapidus A."/>
            <person name="Del Rio T.G."/>
            <person name="Barry K."/>
            <person name="Detter J.C."/>
            <person name="Hammon N."/>
            <person name="Israni S."/>
            <person name="Pitluck S."/>
            <person name="Brettin T."/>
            <person name="Bruce D."/>
            <person name="Han C."/>
            <person name="Tapia R."/>
            <person name="Gilna P."/>
            <person name="Schmutz J."/>
            <person name="Larimer F."/>
            <person name="Land M."/>
            <person name="Kyrpides N.C."/>
            <person name="Mavromatis K."/>
            <person name="Richardson P."/>
            <person name="Rohde M."/>
            <person name="Goker M."/>
            <person name="Klenk H.P."/>
            <person name="Zhang Y."/>
            <person name="Roberts G.P."/>
            <person name="Reslewic S."/>
            <person name="Schwartz D.C."/>
        </authorList>
    </citation>
    <scope>NUCLEOTIDE SEQUENCE [LARGE SCALE GENOMIC DNA]</scope>
    <source>
        <strain evidence="7">ATCC 11170 / ATH 1.1.1 / DSM 467 / LMG 4362 / NCIMB 8255 / S1</strain>
    </source>
</reference>
<dbReference type="Pfam" id="PF07696">
    <property type="entry name" value="7TMR-DISMED2"/>
    <property type="match status" value="1"/>
</dbReference>
<dbReference type="InterPro" id="IPR011622">
    <property type="entry name" value="7TMR_DISM_rcpt_extracell_dom2"/>
</dbReference>
<feature type="transmembrane region" description="Helical" evidence="3">
    <location>
        <begin position="203"/>
        <end position="228"/>
    </location>
</feature>
<name>Q2RR54_RHORT</name>
<evidence type="ECO:0000256" key="2">
    <source>
        <dbReference type="ARBA" id="ARBA00034247"/>
    </source>
</evidence>
<dbReference type="STRING" id="269796.Rru_A2594"/>
<dbReference type="SMART" id="SM00267">
    <property type="entry name" value="GGDEF"/>
    <property type="match status" value="1"/>
</dbReference>
<keyword evidence="3" id="KW-0472">Membrane</keyword>
<dbReference type="PANTHER" id="PTHR45138:SF9">
    <property type="entry name" value="DIGUANYLATE CYCLASE DGCM-RELATED"/>
    <property type="match status" value="1"/>
</dbReference>
<dbReference type="InterPro" id="IPR043128">
    <property type="entry name" value="Rev_trsase/Diguanyl_cyclase"/>
</dbReference>
<dbReference type="Pfam" id="PF00990">
    <property type="entry name" value="GGDEF"/>
    <property type="match status" value="1"/>
</dbReference>
<dbReference type="Gene3D" id="2.60.40.2380">
    <property type="match status" value="1"/>
</dbReference>
<feature type="transmembrane region" description="Helical" evidence="3">
    <location>
        <begin position="325"/>
        <end position="343"/>
    </location>
</feature>
<feature type="transmembrane region" description="Helical" evidence="3">
    <location>
        <begin position="270"/>
        <end position="289"/>
    </location>
</feature>
<organism evidence="6 7">
    <name type="scientific">Rhodospirillum rubrum (strain ATCC 11170 / ATH 1.1.1 / DSM 467 / LMG 4362 / NCIMB 8255 / S1)</name>
    <dbReference type="NCBI Taxonomy" id="269796"/>
    <lineage>
        <taxon>Bacteria</taxon>
        <taxon>Pseudomonadati</taxon>
        <taxon>Pseudomonadota</taxon>
        <taxon>Alphaproteobacteria</taxon>
        <taxon>Rhodospirillales</taxon>
        <taxon>Rhodospirillaceae</taxon>
        <taxon>Rhodospirillum</taxon>
    </lineage>
</organism>
<dbReference type="EMBL" id="CP000230">
    <property type="protein sequence ID" value="ABC23391.1"/>
    <property type="molecule type" value="Genomic_DNA"/>
</dbReference>
<keyword evidence="3" id="KW-1133">Transmembrane helix</keyword>
<evidence type="ECO:0000259" key="5">
    <source>
        <dbReference type="PROSITE" id="PS50887"/>
    </source>
</evidence>
<dbReference type="Gene3D" id="3.30.70.270">
    <property type="match status" value="1"/>
</dbReference>
<dbReference type="EC" id="2.7.7.65" evidence="1"/>
<keyword evidence="7" id="KW-1185">Reference proteome</keyword>
<evidence type="ECO:0000313" key="6">
    <source>
        <dbReference type="EMBL" id="ABC23391.1"/>
    </source>
</evidence>
<dbReference type="FunFam" id="3.30.70.270:FF:000001">
    <property type="entry name" value="Diguanylate cyclase domain protein"/>
    <property type="match status" value="1"/>
</dbReference>
<sequence length="582" mass="65118">MLALTRLLLLVLVVACATPAFAEERGADHILARAFLEDPAGVLTIDEVARGDFTPFGPNFSKGYTQSVYWVRLLVRASAAPEKTVLFIRPSFLNEVRLFYRDRASPDGWATRVSGNRYPFSERDRKSVALGFVVDVTHPQEEFYLRIKTNTQMQIDVQAVSPDVAADTDSRRDMVMVFFVTSMILMIFWGVNEYSFDRYRIFALFCIHQLAFTLFGISAVGYFSPFWVMIFPGIVDRAFYFLYMSISFTLILFCRELFKPYQPHPVLAKGLDLARWAFPLQIIALIAGYDALAVISNALLIKGALFYFVFVAFSLKVDLDPTRRTLRIFFIGIALINLIFWMTPRVGGELKWLGLSAVQALVIDGFVMGILFAWLAHGRGRQVREDAQRKIRLVKESYLAERDLKARAEREARVDYLTGVLNRRSFFELAEGELARSIRFGRPLAVLMIDIDYFKAVNDTWGHGVGDEVLQNVAGLIGQTLRGADIFGRTGGEEFTAVIVEASGSEALEVAQRLCAVVAQGKIVGPGGEAIGVTLSIGVSLLRGRDMAFEILSREADQAMYGAKRAGRNRVVVHRDAWGALG</sequence>
<comment type="catalytic activity">
    <reaction evidence="2">
        <text>2 GTP = 3',3'-c-di-GMP + 2 diphosphate</text>
        <dbReference type="Rhea" id="RHEA:24898"/>
        <dbReference type="ChEBI" id="CHEBI:33019"/>
        <dbReference type="ChEBI" id="CHEBI:37565"/>
        <dbReference type="ChEBI" id="CHEBI:58805"/>
        <dbReference type="EC" id="2.7.7.65"/>
    </reaction>
</comment>
<protein>
    <recommendedName>
        <fullName evidence="1">diguanylate cyclase</fullName>
        <ecNumber evidence="1">2.7.7.65</ecNumber>
    </recommendedName>
</protein>
<dbReference type="PATRIC" id="fig|269796.9.peg.2703"/>
<evidence type="ECO:0000256" key="1">
    <source>
        <dbReference type="ARBA" id="ARBA00012528"/>
    </source>
</evidence>
<proteinExistence type="predicted"/>
<dbReference type="HOGENOM" id="CLU_468407_0_0_5"/>
<accession>Q2RR54</accession>
<gene>
    <name evidence="6" type="ordered locus">Rru_A2594</name>
</gene>
<dbReference type="InterPro" id="IPR029787">
    <property type="entry name" value="Nucleotide_cyclase"/>
</dbReference>
<evidence type="ECO:0000256" key="4">
    <source>
        <dbReference type="SAM" id="SignalP"/>
    </source>
</evidence>
<evidence type="ECO:0000313" key="7">
    <source>
        <dbReference type="Proteomes" id="UP000001929"/>
    </source>
</evidence>
<feature type="transmembrane region" description="Helical" evidence="3">
    <location>
        <begin position="295"/>
        <end position="313"/>
    </location>
</feature>
<dbReference type="PROSITE" id="PS50887">
    <property type="entry name" value="GGDEF"/>
    <property type="match status" value="1"/>
</dbReference>
<keyword evidence="4" id="KW-0732">Signal</keyword>
<feature type="domain" description="GGDEF" evidence="5">
    <location>
        <begin position="442"/>
        <end position="576"/>
    </location>
</feature>
<dbReference type="CDD" id="cd01949">
    <property type="entry name" value="GGDEF"/>
    <property type="match status" value="1"/>
</dbReference>
<feature type="transmembrane region" description="Helical" evidence="3">
    <location>
        <begin position="240"/>
        <end position="258"/>
    </location>
</feature>
<dbReference type="Proteomes" id="UP000001929">
    <property type="component" value="Chromosome"/>
</dbReference>
<feature type="chain" id="PRO_5004214871" description="diguanylate cyclase" evidence="4">
    <location>
        <begin position="23"/>
        <end position="582"/>
    </location>
</feature>
<dbReference type="AlphaFoldDB" id="Q2RR54"/>
<keyword evidence="3" id="KW-0812">Transmembrane</keyword>